<evidence type="ECO:0000256" key="2">
    <source>
        <dbReference type="ARBA" id="ARBA00023125"/>
    </source>
</evidence>
<dbReference type="AlphaFoldDB" id="A0AAE2V5T4"/>
<dbReference type="GO" id="GO:0015074">
    <property type="term" value="P:DNA integration"/>
    <property type="evidence" value="ECO:0007669"/>
    <property type="project" value="UniProtKB-KW"/>
</dbReference>
<dbReference type="Pfam" id="PF00239">
    <property type="entry name" value="Resolvase"/>
    <property type="match status" value="1"/>
</dbReference>
<dbReference type="SMART" id="SM00857">
    <property type="entry name" value="Resolvase"/>
    <property type="match status" value="1"/>
</dbReference>
<dbReference type="PROSITE" id="PS00397">
    <property type="entry name" value="RECOMBINASES_1"/>
    <property type="match status" value="1"/>
</dbReference>
<evidence type="ECO:0000313" key="7">
    <source>
        <dbReference type="EMBL" id="MBJ7631704.1"/>
    </source>
</evidence>
<dbReference type="EMBL" id="JAAOCX010000001">
    <property type="protein sequence ID" value="MBJ7631704.1"/>
    <property type="molecule type" value="Genomic_DNA"/>
</dbReference>
<dbReference type="PANTHER" id="PTHR30461">
    <property type="entry name" value="DNA-INVERTASE FROM LAMBDOID PROPHAGE"/>
    <property type="match status" value="1"/>
</dbReference>
<dbReference type="PROSITE" id="PS51736">
    <property type="entry name" value="RECOMBINASES_3"/>
    <property type="match status" value="1"/>
</dbReference>
<evidence type="ECO:0000256" key="4">
    <source>
        <dbReference type="PIRSR" id="PIRSR606118-50"/>
    </source>
</evidence>
<evidence type="ECO:0000256" key="5">
    <source>
        <dbReference type="PROSITE-ProRule" id="PRU10137"/>
    </source>
</evidence>
<dbReference type="GO" id="GO:0000150">
    <property type="term" value="F:DNA strand exchange activity"/>
    <property type="evidence" value="ECO:0007669"/>
    <property type="project" value="InterPro"/>
</dbReference>
<organism evidence="7 8">
    <name type="scientific">Weissella confusa</name>
    <name type="common">Lactobacillus confusus</name>
    <dbReference type="NCBI Taxonomy" id="1583"/>
    <lineage>
        <taxon>Bacteria</taxon>
        <taxon>Bacillati</taxon>
        <taxon>Bacillota</taxon>
        <taxon>Bacilli</taxon>
        <taxon>Lactobacillales</taxon>
        <taxon>Lactobacillaceae</taxon>
        <taxon>Weissella</taxon>
    </lineage>
</organism>
<proteinExistence type="predicted"/>
<dbReference type="SUPFAM" id="SSF53041">
    <property type="entry name" value="Resolvase-like"/>
    <property type="match status" value="1"/>
</dbReference>
<keyword evidence="2" id="KW-0238">DNA-binding</keyword>
<dbReference type="InterPro" id="IPR036162">
    <property type="entry name" value="Resolvase-like_N_sf"/>
</dbReference>
<gene>
    <name evidence="7" type="ORF">HAU43_01055</name>
</gene>
<accession>A0AAE2V5T4</accession>
<reference evidence="7" key="2">
    <citation type="journal article" date="2021" name="Int. J. Food Microbiol.">
        <title>Safety demonstration of a microbial species for use in the food chain: Weissella confusa.</title>
        <authorList>
            <person name="Bourdichon F."/>
            <person name="Patrone V."/>
            <person name="Fontana A."/>
            <person name="Milani G."/>
            <person name="Morelli L."/>
        </authorList>
    </citation>
    <scope>NUCLEOTIDE SEQUENCE</scope>
    <source>
        <strain evidence="7">CCUG 30943</strain>
    </source>
</reference>
<dbReference type="PANTHER" id="PTHR30461:SF2">
    <property type="entry name" value="SERINE RECOMBINASE PINE-RELATED"/>
    <property type="match status" value="1"/>
</dbReference>
<protein>
    <submittedName>
        <fullName evidence="7">Recombinase family protein</fullName>
    </submittedName>
</protein>
<sequence>MIYGYARVSSQGQDFNGQVAVLKKFGATKIYSEKFTGTTANRPALKILERIITSGDVVVVTKFDRLARSVREGIKIMDKLTKKGISVHVLNLGLLDNSPSGHLLRNIMLTFAEFERDMIVDRLAEGRARAKAINPHYKEGRPKRRLTKKHREAYRLLQEKTYKEASKIS</sequence>
<evidence type="ECO:0000259" key="6">
    <source>
        <dbReference type="PROSITE" id="PS51736"/>
    </source>
</evidence>
<dbReference type="InterPro" id="IPR006119">
    <property type="entry name" value="Resolv_N"/>
</dbReference>
<evidence type="ECO:0000313" key="8">
    <source>
        <dbReference type="Proteomes" id="UP000808038"/>
    </source>
</evidence>
<reference evidence="7" key="1">
    <citation type="submission" date="2020-02" db="EMBL/GenBank/DDBJ databases">
        <authorList>
            <person name="Fontana A."/>
            <person name="Patrone V."/>
            <person name="Morelli L."/>
        </authorList>
    </citation>
    <scope>NUCLEOTIDE SEQUENCE</scope>
    <source>
        <strain evidence="7">CCUG 30943</strain>
    </source>
</reference>
<comment type="caution">
    <text evidence="7">The sequence shown here is derived from an EMBL/GenBank/DDBJ whole genome shotgun (WGS) entry which is preliminary data.</text>
</comment>
<dbReference type="InterPro" id="IPR006118">
    <property type="entry name" value="Recombinase_CS"/>
</dbReference>
<name>A0AAE2V5T4_WEICO</name>
<dbReference type="GO" id="GO:0003677">
    <property type="term" value="F:DNA binding"/>
    <property type="evidence" value="ECO:0007669"/>
    <property type="project" value="UniProtKB-KW"/>
</dbReference>
<dbReference type="Gene3D" id="3.40.50.1390">
    <property type="entry name" value="Resolvase, N-terminal catalytic domain"/>
    <property type="match status" value="1"/>
</dbReference>
<keyword evidence="3" id="KW-0233">DNA recombination</keyword>
<feature type="active site" description="O-(5'-phospho-DNA)-serine intermediate" evidence="4 5">
    <location>
        <position position="9"/>
    </location>
</feature>
<dbReference type="CDD" id="cd03768">
    <property type="entry name" value="SR_ResInv"/>
    <property type="match status" value="1"/>
</dbReference>
<keyword evidence="1" id="KW-0229">DNA integration</keyword>
<dbReference type="Proteomes" id="UP000808038">
    <property type="component" value="Unassembled WGS sequence"/>
</dbReference>
<evidence type="ECO:0000256" key="1">
    <source>
        <dbReference type="ARBA" id="ARBA00022908"/>
    </source>
</evidence>
<dbReference type="InterPro" id="IPR050639">
    <property type="entry name" value="SSR_resolvase"/>
</dbReference>
<feature type="domain" description="Resolvase/invertase-type recombinase catalytic" evidence="6">
    <location>
        <begin position="1"/>
        <end position="134"/>
    </location>
</feature>
<evidence type="ECO:0000256" key="3">
    <source>
        <dbReference type="ARBA" id="ARBA00023172"/>
    </source>
</evidence>
<dbReference type="RefSeq" id="WP_135411147.1">
    <property type="nucleotide sequence ID" value="NZ_JAAOCW010000001.1"/>
</dbReference>